<dbReference type="OrthoDB" id="7942268at2"/>
<proteinExistence type="predicted"/>
<accession>A0A1A9BII2</accession>
<name>A0A1A9BII2_9ACTN</name>
<dbReference type="Pfam" id="PF00583">
    <property type="entry name" value="Acetyltransf_1"/>
    <property type="match status" value="1"/>
</dbReference>
<dbReference type="EMBL" id="FLRH01000005">
    <property type="protein sequence ID" value="SBT69320.1"/>
    <property type="molecule type" value="Genomic_DNA"/>
</dbReference>
<dbReference type="InterPro" id="IPR016181">
    <property type="entry name" value="Acyl_CoA_acyltransferase"/>
</dbReference>
<dbReference type="Gene3D" id="3.40.630.30">
    <property type="match status" value="1"/>
</dbReference>
<keyword evidence="2" id="KW-0689">Ribosomal protein</keyword>
<protein>
    <submittedName>
        <fullName evidence="2">Ribosomal protein S18 acetylase RimI</fullName>
    </submittedName>
</protein>
<dbReference type="GO" id="GO:0016747">
    <property type="term" value="F:acyltransferase activity, transferring groups other than amino-acyl groups"/>
    <property type="evidence" value="ECO:0007669"/>
    <property type="project" value="InterPro"/>
</dbReference>
<keyword evidence="2" id="KW-0687">Ribonucleoprotein</keyword>
<dbReference type="PROSITE" id="PS51186">
    <property type="entry name" value="GNAT"/>
    <property type="match status" value="1"/>
</dbReference>
<reference evidence="3" key="1">
    <citation type="submission" date="2016-06" db="EMBL/GenBank/DDBJ databases">
        <authorList>
            <person name="Varghese N."/>
            <person name="Submissions Spin"/>
        </authorList>
    </citation>
    <scope>NUCLEOTIDE SEQUENCE [LARGE SCALE GENOMIC DNA]</scope>
    <source>
        <strain evidence="3">DSM 45794</strain>
    </source>
</reference>
<dbReference type="SUPFAM" id="SSF55729">
    <property type="entry name" value="Acyl-CoA N-acyltransferases (Nat)"/>
    <property type="match status" value="1"/>
</dbReference>
<dbReference type="InterPro" id="IPR000182">
    <property type="entry name" value="GNAT_dom"/>
</dbReference>
<gene>
    <name evidence="2" type="ORF">GA0070622_6446</name>
</gene>
<evidence type="ECO:0000259" key="1">
    <source>
        <dbReference type="PROSITE" id="PS51186"/>
    </source>
</evidence>
<evidence type="ECO:0000313" key="3">
    <source>
        <dbReference type="Proteomes" id="UP000199558"/>
    </source>
</evidence>
<evidence type="ECO:0000313" key="2">
    <source>
        <dbReference type="EMBL" id="SBT69320.1"/>
    </source>
</evidence>
<sequence length="282" mass="30371">MATSLLTPVTTATPELVDLVNADRLPGQPACTVGRLQAAIDGTSPVDSAWWAELTDLRTEVLRDADGAPAGAVAYARRSRDGAGVILWLHAREDPSAVRRLLDHALAGLAGCPTVEAFSFATALGLGLEALPVRHRSATHAALLDRGFTGSDLWRYMRRDLPAPSLPTCSYRTSCDEDRRVLQVQRDGQVVAEATIGEPVDGIGVLWWIGVQPVARGEGLGLRLLGSALDLLAGLGAREVILYVDDDAPDDDPERSRVAANALYKRVGFVEVDRLWSYQLTR</sequence>
<dbReference type="GO" id="GO:0005840">
    <property type="term" value="C:ribosome"/>
    <property type="evidence" value="ECO:0007669"/>
    <property type="project" value="UniProtKB-KW"/>
</dbReference>
<keyword evidence="3" id="KW-1185">Reference proteome</keyword>
<feature type="domain" description="N-acetyltransferase" evidence="1">
    <location>
        <begin position="133"/>
        <end position="282"/>
    </location>
</feature>
<dbReference type="STRING" id="946078.GA0070622_6446"/>
<organism evidence="2 3">
    <name type="scientific">Micromonospora sediminicola</name>
    <dbReference type="NCBI Taxonomy" id="946078"/>
    <lineage>
        <taxon>Bacteria</taxon>
        <taxon>Bacillati</taxon>
        <taxon>Actinomycetota</taxon>
        <taxon>Actinomycetes</taxon>
        <taxon>Micromonosporales</taxon>
        <taxon>Micromonosporaceae</taxon>
        <taxon>Micromonospora</taxon>
    </lineage>
</organism>
<dbReference type="RefSeq" id="WP_091584476.1">
    <property type="nucleotide sequence ID" value="NZ_FLRH01000005.1"/>
</dbReference>
<dbReference type="AlphaFoldDB" id="A0A1A9BII2"/>
<dbReference type="Proteomes" id="UP000199558">
    <property type="component" value="Unassembled WGS sequence"/>
</dbReference>